<accession>A0A7X5XPD3</accession>
<dbReference type="EMBL" id="JAATIT010000001">
    <property type="protein sequence ID" value="NJB88586.1"/>
    <property type="molecule type" value="Genomic_DNA"/>
</dbReference>
<sequence length="1502" mass="163674">MASDDETLAGRAAADRLAHDWDNRDWVPGVVTTAWARAAVARLGEIFAEAPSVIRASMKGADKGASTLSPRPFQGIVECLQNADDLGATKLHVAYRGGKKPALLIVHDGTAVTLSNVCAMLLPWLSTKDADPDAAGRFGIGQRTLNSLGGPIALHAPPFHFVMTGSGPVACEPESDVPSVYRPSQRDTMLVIPLAPSVSPESIAAAVRELDADALIFLKSIRRIDFHHLGEPSRNFAFAINVTPERKGSMFFGEEEADVAIADIRVVEPSDVPGPRTYRRYSTRRNLKPGEKRSNKATGTSTPLAICVPIDGVKPLRLYDRMPLPIGTGLPIGLDAQFDPDAARSTLQPNKWNRHRFADLGKLVAWAAIDAFATDTVTAWNHVPLEAELGSSDEWALARVRELVVTKCHSILQRQLVFDMESGPTELSDLAYECRELEPLLTEEDVEELMPEGISLPRSDRDEQDRWRDVLGELGATGEIDVVNALEILDSPHKRATSWYVDFAALAEEHGLLPAFLARPGILLADGTTTSRPASADIWVLVKKAAPIALATRLGLARIIHPAYLEYEAPTAAFVAKLESMHVLYEDRDTAADIFSILGRGVAEIVQPSNPIRLDDDDLLALRDAWAGLPRERHSELGIKVGARIAVRATWLEMDGRRASGWLRPVELYLPATIDREVDSFAKAAARTPGLRWVDPEYAKLLKQKAGRSAIGAQRLLSAWGVAREPRLIRPTDERTRWARDPTPASPVDSPMRTAEQLQSIRVGGYYTDLIDDHWSPDAEAVARDIAKAPVKTRRKRAVALVSVLSRAWERRLSDFATAIAATAYSGWIRGPEVRATWLARLGDVKWMPDAGSGLQRPTDLQLQAAGTPVRPGERSFTVARFDAHVQRSGILAALGVKAGPTQRDLIERLRSLRAASVTTSTVDEVTTIYQLLASSLRDRSEGVPEGRMTAYQLRNAFRAGVDGPGLLLVGKQWLSPEAVLRGPAIFGPRRAFAPHIDGLEPLWKTLGVEPPNASDAIAVLKELSDAPPAPVDLGVAIRALKLVAAAVPDMSVQLRTSLRRLPLWIGTAWSTERPIYAFEGEALLASAPPSMPVWRPGLTSFAAIAPLLEPLGVILLTPSDFRPESTPAYGVAEGERLRPIFSRAVALLRQELVKADQNLLDSLAVEWDDLLAAQLVVDPELTIVGELPTGTIKLPATAHMVRDPLRLIVREAAQAGTAESGGAAVASLFDGDHQKAAWAWAAIWPRADNGERAVGAVLPKARAERSGGKERLDELARQAAQRELAGKRRTGKPETKTKTRVQPVQVRKLRELDELEPSAGVIVNEGAKPSGDIVFARRQAAKERKFGRKRSRDIQNGSAPARTVLPPVTDREKMALDAVRRALCLDVEQFNDLRDTRGVGVDAIDELRQCYEIKMSSGATMMTDVVLTASEVEAAKNDPDFFLAVVAGLEDGEGELRVRFIFDPLANLDVRMRSDLTLTGVDKAEALEFSFKKRPDPTAAS</sequence>
<evidence type="ECO:0000313" key="2">
    <source>
        <dbReference type="EMBL" id="NJB88586.1"/>
    </source>
</evidence>
<feature type="region of interest" description="Disordered" evidence="1">
    <location>
        <begin position="1346"/>
        <end position="1365"/>
    </location>
</feature>
<keyword evidence="3" id="KW-1185">Reference proteome</keyword>
<protein>
    <recommendedName>
        <fullName evidence="4">Protein NO VEIN C-terminal domain-containing protein</fullName>
    </recommendedName>
</protein>
<comment type="caution">
    <text evidence="2">The sequence shown here is derived from an EMBL/GenBank/DDBJ whole genome shotgun (WGS) entry which is preliminary data.</text>
</comment>
<dbReference type="Proteomes" id="UP000535078">
    <property type="component" value="Unassembled WGS sequence"/>
</dbReference>
<evidence type="ECO:0000256" key="1">
    <source>
        <dbReference type="SAM" id="MobiDB-lite"/>
    </source>
</evidence>
<proteinExistence type="predicted"/>
<feature type="region of interest" description="Disordered" evidence="1">
    <location>
        <begin position="1282"/>
        <end position="1302"/>
    </location>
</feature>
<reference evidence="2 3" key="1">
    <citation type="submission" date="2020-03" db="EMBL/GenBank/DDBJ databases">
        <title>Genomic Encyclopedia of Type Strains, Phase IV (KMG-IV): sequencing the most valuable type-strain genomes for metagenomic binning, comparative biology and taxonomic classification.</title>
        <authorList>
            <person name="Goeker M."/>
        </authorList>
    </citation>
    <scope>NUCLEOTIDE SEQUENCE [LARGE SCALE GENOMIC DNA]</scope>
    <source>
        <strain evidence="2 3">DSM 25229</strain>
    </source>
</reference>
<dbReference type="SUPFAM" id="SSF55874">
    <property type="entry name" value="ATPase domain of HSP90 chaperone/DNA topoisomerase II/histidine kinase"/>
    <property type="match status" value="1"/>
</dbReference>
<evidence type="ECO:0000313" key="3">
    <source>
        <dbReference type="Proteomes" id="UP000535078"/>
    </source>
</evidence>
<gene>
    <name evidence="2" type="ORF">GGR90_000738</name>
</gene>
<dbReference type="RefSeq" id="WP_167919432.1">
    <property type="nucleotide sequence ID" value="NZ_JAATIT010000001.1"/>
</dbReference>
<name>A0A7X5XPD3_9SPHN</name>
<organism evidence="2 3">
    <name type="scientific">Sphingopyxis italica</name>
    <dbReference type="NCBI Taxonomy" id="1129133"/>
    <lineage>
        <taxon>Bacteria</taxon>
        <taxon>Pseudomonadati</taxon>
        <taxon>Pseudomonadota</taxon>
        <taxon>Alphaproteobacteria</taxon>
        <taxon>Sphingomonadales</taxon>
        <taxon>Sphingomonadaceae</taxon>
        <taxon>Sphingopyxis</taxon>
    </lineage>
</organism>
<evidence type="ECO:0008006" key="4">
    <source>
        <dbReference type="Google" id="ProtNLM"/>
    </source>
</evidence>
<dbReference type="InterPro" id="IPR036890">
    <property type="entry name" value="HATPase_C_sf"/>
</dbReference>